<dbReference type="EMBL" id="CP060784">
    <property type="protein sequence ID" value="QNP53360.1"/>
    <property type="molecule type" value="Genomic_DNA"/>
</dbReference>
<dbReference type="AlphaFoldDB" id="A0A7H0GYJ4"/>
<organism evidence="1 2">
    <name type="scientific">Hymenobacter qilianensis</name>
    <dbReference type="NCBI Taxonomy" id="1385715"/>
    <lineage>
        <taxon>Bacteria</taxon>
        <taxon>Pseudomonadati</taxon>
        <taxon>Bacteroidota</taxon>
        <taxon>Cytophagia</taxon>
        <taxon>Cytophagales</taxon>
        <taxon>Hymenobacteraceae</taxon>
        <taxon>Hymenobacter</taxon>
    </lineage>
</organism>
<keyword evidence="2" id="KW-1185">Reference proteome</keyword>
<reference evidence="1 2" key="1">
    <citation type="submission" date="2020-08" db="EMBL/GenBank/DDBJ databases">
        <title>Genome sequence of Hymenobacter qilianensis JCM 19763T.</title>
        <authorList>
            <person name="Hyun D.-W."/>
            <person name="Bae J.-W."/>
        </authorList>
    </citation>
    <scope>NUCLEOTIDE SEQUENCE [LARGE SCALE GENOMIC DNA]</scope>
    <source>
        <strain evidence="1 2">JCM 19763</strain>
    </source>
</reference>
<dbReference type="RefSeq" id="WP_187733578.1">
    <property type="nucleotide sequence ID" value="NZ_CP060784.1"/>
</dbReference>
<evidence type="ECO:0000313" key="2">
    <source>
        <dbReference type="Proteomes" id="UP000516093"/>
    </source>
</evidence>
<dbReference type="Proteomes" id="UP000516093">
    <property type="component" value="Chromosome"/>
</dbReference>
<protein>
    <submittedName>
        <fullName evidence="1">Uncharacterized protein</fullName>
    </submittedName>
</protein>
<proteinExistence type="predicted"/>
<dbReference type="KEGG" id="hqi:H9L05_07070"/>
<evidence type="ECO:0000313" key="1">
    <source>
        <dbReference type="EMBL" id="QNP53360.1"/>
    </source>
</evidence>
<sequence length="158" mass="17313">MSLAYHAATATMQLQYAAASLAETFEKVYELALEAMHNLGVDKLLLDLKRNAPPTDEDEEFLLAPIMRHLPAHSSRPLFIAALLSESQYQHQMGCYSPSFDRAFAPSRLSSTTSPPAAKPPTGSVIIKIQLNKKAPRTYSGGFFVELKTKSKASQKSA</sequence>
<name>A0A7H0GYJ4_9BACT</name>
<gene>
    <name evidence="1" type="ORF">H9L05_07070</name>
</gene>
<accession>A0A7H0GYJ4</accession>